<comment type="caution">
    <text evidence="13">The sequence shown here is derived from an EMBL/GenBank/DDBJ whole genome shotgun (WGS) entry which is preliminary data.</text>
</comment>
<dbReference type="InterPro" id="IPR022998">
    <property type="entry name" value="ThiamineP_synth_TenI"/>
</dbReference>
<proteinExistence type="inferred from homology"/>
<evidence type="ECO:0000256" key="11">
    <source>
        <dbReference type="RuleBase" id="RU004253"/>
    </source>
</evidence>
<evidence type="ECO:0000256" key="5">
    <source>
        <dbReference type="ARBA" id="ARBA00022977"/>
    </source>
</evidence>
<feature type="binding site" evidence="9">
    <location>
        <begin position="186"/>
        <end position="187"/>
    </location>
    <ligand>
        <name>2-[(2R,5Z)-2-carboxy-4-methylthiazol-5(2H)-ylidene]ethyl phosphate</name>
        <dbReference type="ChEBI" id="CHEBI:62899"/>
    </ligand>
</feature>
<comment type="similarity">
    <text evidence="9 10">Belongs to the thiamine-phosphate synthase family.</text>
</comment>
<comment type="pathway">
    <text evidence="1 9 11">Cofactor biosynthesis; thiamine diphosphate biosynthesis; thiamine phosphate from 4-amino-2-methyl-5-diphosphomethylpyrimidine and 4-methyl-5-(2-phosphoethyl)-thiazole: step 1/1.</text>
</comment>
<evidence type="ECO:0000259" key="12">
    <source>
        <dbReference type="Pfam" id="PF02581"/>
    </source>
</evidence>
<protein>
    <recommendedName>
        <fullName evidence="9">Thiamine-phosphate synthase</fullName>
        <shortName evidence="9">TP synthase</shortName>
        <shortName evidence="9">TPS</shortName>
        <ecNumber evidence="9">2.5.1.3</ecNumber>
    </recommendedName>
    <alternativeName>
        <fullName evidence="9">Thiamine-phosphate pyrophosphorylase</fullName>
        <shortName evidence="9">TMP pyrophosphorylase</shortName>
        <shortName evidence="9">TMP-PPase</shortName>
    </alternativeName>
</protein>
<dbReference type="RefSeq" id="WP_223677073.1">
    <property type="nucleotide sequence ID" value="NZ_JAINZW010000008.1"/>
</dbReference>
<keyword evidence="14" id="KW-1185">Reference proteome</keyword>
<feature type="binding site" evidence="9">
    <location>
        <begin position="39"/>
        <end position="43"/>
    </location>
    <ligand>
        <name>4-amino-2-methyl-5-(diphosphooxymethyl)pyrimidine</name>
        <dbReference type="ChEBI" id="CHEBI:57841"/>
    </ligand>
</feature>
<evidence type="ECO:0000256" key="7">
    <source>
        <dbReference type="ARBA" id="ARBA00047851"/>
    </source>
</evidence>
<evidence type="ECO:0000256" key="6">
    <source>
        <dbReference type="ARBA" id="ARBA00047334"/>
    </source>
</evidence>
<feature type="binding site" evidence="9">
    <location>
        <position position="91"/>
    </location>
    <ligand>
        <name>Mg(2+)</name>
        <dbReference type="ChEBI" id="CHEBI:18420"/>
    </ligand>
</feature>
<feature type="binding site" evidence="9">
    <location>
        <begin position="137"/>
        <end position="139"/>
    </location>
    <ligand>
        <name>2-[(2R,5Z)-2-carboxy-4-methylthiazol-5(2H)-ylidene]ethyl phosphate</name>
        <dbReference type="ChEBI" id="CHEBI:62899"/>
    </ligand>
</feature>
<evidence type="ECO:0000256" key="1">
    <source>
        <dbReference type="ARBA" id="ARBA00005165"/>
    </source>
</evidence>
<dbReference type="EMBL" id="JAINZW010000008">
    <property type="protein sequence ID" value="MBZ4040622.1"/>
    <property type="molecule type" value="Genomic_DNA"/>
</dbReference>
<dbReference type="InterPro" id="IPR013785">
    <property type="entry name" value="Aldolase_TIM"/>
</dbReference>
<evidence type="ECO:0000256" key="8">
    <source>
        <dbReference type="ARBA" id="ARBA00047883"/>
    </source>
</evidence>
<dbReference type="Gene3D" id="3.20.20.70">
    <property type="entry name" value="Aldolase class I"/>
    <property type="match status" value="1"/>
</dbReference>
<evidence type="ECO:0000313" key="13">
    <source>
        <dbReference type="EMBL" id="MBZ4040622.1"/>
    </source>
</evidence>
<dbReference type="InterPro" id="IPR034291">
    <property type="entry name" value="TMP_synthase"/>
</dbReference>
<keyword evidence="2 9" id="KW-0808">Transferase</keyword>
<evidence type="ECO:0000256" key="10">
    <source>
        <dbReference type="RuleBase" id="RU003826"/>
    </source>
</evidence>
<name>A0ABS7T9W4_9GAMM</name>
<dbReference type="EC" id="2.5.1.3" evidence="9"/>
<feature type="domain" description="Thiamine phosphate synthase/TenI" evidence="12">
    <location>
        <begin position="10"/>
        <end position="189"/>
    </location>
</feature>
<comment type="cofactor">
    <cofactor evidence="9">
        <name>Mg(2+)</name>
        <dbReference type="ChEBI" id="CHEBI:18420"/>
    </cofactor>
    <text evidence="9">Binds 1 Mg(2+) ion per subunit.</text>
</comment>
<comment type="catalytic activity">
    <reaction evidence="8 9 10">
        <text>2-[(2R,5Z)-2-carboxy-4-methylthiazol-5(2H)-ylidene]ethyl phosphate + 4-amino-2-methyl-5-(diphosphooxymethyl)pyrimidine + 2 H(+) = thiamine phosphate + CO2 + diphosphate</text>
        <dbReference type="Rhea" id="RHEA:47844"/>
        <dbReference type="ChEBI" id="CHEBI:15378"/>
        <dbReference type="ChEBI" id="CHEBI:16526"/>
        <dbReference type="ChEBI" id="CHEBI:33019"/>
        <dbReference type="ChEBI" id="CHEBI:37575"/>
        <dbReference type="ChEBI" id="CHEBI:57841"/>
        <dbReference type="ChEBI" id="CHEBI:62899"/>
        <dbReference type="EC" id="2.5.1.3"/>
    </reaction>
</comment>
<gene>
    <name evidence="9 13" type="primary">thiE</name>
    <name evidence="13" type="ORF">K6753_13875</name>
</gene>
<dbReference type="CDD" id="cd00564">
    <property type="entry name" value="TMP_TenI"/>
    <property type="match status" value="1"/>
</dbReference>
<comment type="catalytic activity">
    <reaction evidence="6 9 10">
        <text>4-methyl-5-(2-phosphooxyethyl)-thiazole + 4-amino-2-methyl-5-(diphosphooxymethyl)pyrimidine + H(+) = thiamine phosphate + diphosphate</text>
        <dbReference type="Rhea" id="RHEA:22328"/>
        <dbReference type="ChEBI" id="CHEBI:15378"/>
        <dbReference type="ChEBI" id="CHEBI:33019"/>
        <dbReference type="ChEBI" id="CHEBI:37575"/>
        <dbReference type="ChEBI" id="CHEBI:57841"/>
        <dbReference type="ChEBI" id="CHEBI:58296"/>
        <dbReference type="EC" id="2.5.1.3"/>
    </reaction>
</comment>
<feature type="binding site" evidence="9">
    <location>
        <position position="71"/>
    </location>
    <ligand>
        <name>4-amino-2-methyl-5-(diphosphooxymethyl)pyrimidine</name>
        <dbReference type="ChEBI" id="CHEBI:57841"/>
    </ligand>
</feature>
<dbReference type="PANTHER" id="PTHR20857">
    <property type="entry name" value="THIAMINE-PHOSPHATE PYROPHOSPHORYLASE"/>
    <property type="match status" value="1"/>
</dbReference>
<reference evidence="13 14" key="1">
    <citation type="submission" date="2021-09" db="EMBL/GenBank/DDBJ databases">
        <title>Lysobacter sp. 13A isolated from the river sediment.</title>
        <authorList>
            <person name="Liu H."/>
            <person name="Li S."/>
            <person name="Mao S."/>
        </authorList>
    </citation>
    <scope>NUCLEOTIDE SEQUENCE [LARGE SCALE GENOMIC DNA]</scope>
    <source>
        <strain evidence="13 14">13A</strain>
    </source>
</reference>
<dbReference type="GO" id="GO:0004789">
    <property type="term" value="F:thiamine-phosphate diphosphorylase activity"/>
    <property type="evidence" value="ECO:0007669"/>
    <property type="project" value="UniProtKB-EC"/>
</dbReference>
<keyword evidence="5 9" id="KW-0784">Thiamine biosynthesis</keyword>
<dbReference type="Pfam" id="PF02581">
    <property type="entry name" value="TMP-TENI"/>
    <property type="match status" value="1"/>
</dbReference>
<dbReference type="NCBIfam" id="TIGR00693">
    <property type="entry name" value="thiE"/>
    <property type="match status" value="1"/>
</dbReference>
<feature type="binding site" evidence="9">
    <location>
        <position position="72"/>
    </location>
    <ligand>
        <name>Mg(2+)</name>
        <dbReference type="ChEBI" id="CHEBI:18420"/>
    </ligand>
</feature>
<evidence type="ECO:0000256" key="3">
    <source>
        <dbReference type="ARBA" id="ARBA00022723"/>
    </source>
</evidence>
<feature type="binding site" evidence="9">
    <location>
        <position position="110"/>
    </location>
    <ligand>
        <name>4-amino-2-methyl-5-(diphosphooxymethyl)pyrimidine</name>
        <dbReference type="ChEBI" id="CHEBI:57841"/>
    </ligand>
</feature>
<comment type="function">
    <text evidence="9">Condenses 4-methyl-5-(beta-hydroxyethyl)thiazole monophosphate (THZ-P) and 2-methyl-4-amino-5-hydroxymethyl pyrimidine pyrophosphate (HMP-PP) to form thiamine monophosphate (TMP).</text>
</comment>
<keyword evidence="3 9" id="KW-0479">Metal-binding</keyword>
<evidence type="ECO:0000256" key="4">
    <source>
        <dbReference type="ARBA" id="ARBA00022842"/>
    </source>
</evidence>
<sequence length="225" mass="23826">MNERWPRTGLYVITPDEPDTARLLERTRTVLGAGATWLQYRNKVADAALRREQATALLEICRAYDVPLIVNDDWRLAADLGAAGAHLGEDDGDLRAARDALGDTALVGASCYDDIELARRAVDQGATYVAFGAFFPSPTKPNARRAAPALLEASANLGVPRVAIGGITPDNAPSLIAAGADLVAVISGVFDAPDPALSVRHYLRAFALPSPAARHGAPAHPDQTR</sequence>
<evidence type="ECO:0000313" key="14">
    <source>
        <dbReference type="Proteomes" id="UP001430954"/>
    </source>
</evidence>
<feature type="binding site" evidence="9">
    <location>
        <position position="166"/>
    </location>
    <ligand>
        <name>2-[(2R,5Z)-2-carboxy-4-methylthiazol-5(2H)-ylidene]ethyl phosphate</name>
        <dbReference type="ChEBI" id="CHEBI:62899"/>
    </ligand>
</feature>
<evidence type="ECO:0000256" key="9">
    <source>
        <dbReference type="HAMAP-Rule" id="MF_00097"/>
    </source>
</evidence>
<feature type="binding site" evidence="9">
    <location>
        <position position="140"/>
    </location>
    <ligand>
        <name>4-amino-2-methyl-5-(diphosphooxymethyl)pyrimidine</name>
        <dbReference type="ChEBI" id="CHEBI:57841"/>
    </ligand>
</feature>
<dbReference type="Proteomes" id="UP001430954">
    <property type="component" value="Unassembled WGS sequence"/>
</dbReference>
<dbReference type="PANTHER" id="PTHR20857:SF15">
    <property type="entry name" value="THIAMINE-PHOSPHATE SYNTHASE"/>
    <property type="match status" value="1"/>
</dbReference>
<dbReference type="HAMAP" id="MF_00097">
    <property type="entry name" value="TMP_synthase"/>
    <property type="match status" value="1"/>
</dbReference>
<keyword evidence="4 9" id="KW-0460">Magnesium</keyword>
<dbReference type="InterPro" id="IPR036206">
    <property type="entry name" value="ThiamineP_synth_sf"/>
</dbReference>
<accession>A0ABS7T9W4</accession>
<organism evidence="13 14">
    <name type="scientific">Novilysobacter selenitireducens</name>
    <dbReference type="NCBI Taxonomy" id="2872639"/>
    <lineage>
        <taxon>Bacteria</taxon>
        <taxon>Pseudomonadati</taxon>
        <taxon>Pseudomonadota</taxon>
        <taxon>Gammaproteobacteria</taxon>
        <taxon>Lysobacterales</taxon>
        <taxon>Lysobacteraceae</taxon>
        <taxon>Novilysobacter</taxon>
    </lineage>
</organism>
<comment type="catalytic activity">
    <reaction evidence="7 9 10">
        <text>2-(2-carboxy-4-methylthiazol-5-yl)ethyl phosphate + 4-amino-2-methyl-5-(diphosphooxymethyl)pyrimidine + 2 H(+) = thiamine phosphate + CO2 + diphosphate</text>
        <dbReference type="Rhea" id="RHEA:47848"/>
        <dbReference type="ChEBI" id="CHEBI:15378"/>
        <dbReference type="ChEBI" id="CHEBI:16526"/>
        <dbReference type="ChEBI" id="CHEBI:33019"/>
        <dbReference type="ChEBI" id="CHEBI:37575"/>
        <dbReference type="ChEBI" id="CHEBI:57841"/>
        <dbReference type="ChEBI" id="CHEBI:62890"/>
        <dbReference type="EC" id="2.5.1.3"/>
    </reaction>
</comment>
<evidence type="ECO:0000256" key="2">
    <source>
        <dbReference type="ARBA" id="ARBA00022679"/>
    </source>
</evidence>
<dbReference type="SUPFAM" id="SSF51391">
    <property type="entry name" value="Thiamin phosphate synthase"/>
    <property type="match status" value="1"/>
</dbReference>